<evidence type="ECO:0000313" key="2">
    <source>
        <dbReference type="Proteomes" id="UP000823388"/>
    </source>
</evidence>
<sequence length="108" mass="11723">MSPELGDSTCPVPSPTYLFPASAAARVVHWKPGEHGGGGAIPLFPSPFPSHFFPPSFLLLRSSCSARGHDRRLDPRGDGWIYTGGMSHPEIFGFQDVIKIKNNSIIFS</sequence>
<evidence type="ECO:0000313" key="1">
    <source>
        <dbReference type="EMBL" id="KAG2558179.1"/>
    </source>
</evidence>
<dbReference type="EMBL" id="CM029052">
    <property type="protein sequence ID" value="KAG2558179.1"/>
    <property type="molecule type" value="Genomic_DNA"/>
</dbReference>
<protein>
    <submittedName>
        <fullName evidence="1">Uncharacterized protein</fullName>
    </submittedName>
</protein>
<comment type="caution">
    <text evidence="1">The sequence shown here is derived from an EMBL/GenBank/DDBJ whole genome shotgun (WGS) entry which is preliminary data.</text>
</comment>
<keyword evidence="2" id="KW-1185">Reference proteome</keyword>
<reference evidence="1" key="1">
    <citation type="submission" date="2020-05" db="EMBL/GenBank/DDBJ databases">
        <title>WGS assembly of Panicum virgatum.</title>
        <authorList>
            <person name="Lovell J.T."/>
            <person name="Jenkins J."/>
            <person name="Shu S."/>
            <person name="Juenger T.E."/>
            <person name="Schmutz J."/>
        </authorList>
    </citation>
    <scope>NUCLEOTIDE SEQUENCE</scope>
    <source>
        <strain evidence="1">AP13</strain>
    </source>
</reference>
<name>A0A8T0PC01_PANVG</name>
<dbReference type="AlphaFoldDB" id="A0A8T0PC01"/>
<accession>A0A8T0PC01</accession>
<proteinExistence type="predicted"/>
<dbReference type="Proteomes" id="UP000823388">
    <property type="component" value="Chromosome 8N"/>
</dbReference>
<gene>
    <name evidence="1" type="ORF">PVAP13_8NG178802</name>
</gene>
<organism evidence="1 2">
    <name type="scientific">Panicum virgatum</name>
    <name type="common">Blackwell switchgrass</name>
    <dbReference type="NCBI Taxonomy" id="38727"/>
    <lineage>
        <taxon>Eukaryota</taxon>
        <taxon>Viridiplantae</taxon>
        <taxon>Streptophyta</taxon>
        <taxon>Embryophyta</taxon>
        <taxon>Tracheophyta</taxon>
        <taxon>Spermatophyta</taxon>
        <taxon>Magnoliopsida</taxon>
        <taxon>Liliopsida</taxon>
        <taxon>Poales</taxon>
        <taxon>Poaceae</taxon>
        <taxon>PACMAD clade</taxon>
        <taxon>Panicoideae</taxon>
        <taxon>Panicodae</taxon>
        <taxon>Paniceae</taxon>
        <taxon>Panicinae</taxon>
        <taxon>Panicum</taxon>
        <taxon>Panicum sect. Hiantes</taxon>
    </lineage>
</organism>